<dbReference type="EMBL" id="JBHUNP010000001">
    <property type="protein sequence ID" value="MFD2648594.1"/>
    <property type="molecule type" value="Genomic_DNA"/>
</dbReference>
<keyword evidence="2" id="KW-0812">Transmembrane</keyword>
<name>A0ABW5QMP9_9HYPH</name>
<feature type="transmembrane region" description="Helical" evidence="2">
    <location>
        <begin position="12"/>
        <end position="32"/>
    </location>
</feature>
<evidence type="ECO:0000313" key="4">
    <source>
        <dbReference type="Proteomes" id="UP001597521"/>
    </source>
</evidence>
<evidence type="ECO:0000256" key="2">
    <source>
        <dbReference type="SAM" id="Phobius"/>
    </source>
</evidence>
<accession>A0ABW5QMP9</accession>
<protein>
    <submittedName>
        <fullName evidence="3">Uncharacterized protein</fullName>
    </submittedName>
</protein>
<organism evidence="3 4">
    <name type="scientific">Devosia albogilva</name>
    <dbReference type="NCBI Taxonomy" id="429726"/>
    <lineage>
        <taxon>Bacteria</taxon>
        <taxon>Pseudomonadati</taxon>
        <taxon>Pseudomonadota</taxon>
        <taxon>Alphaproteobacteria</taxon>
        <taxon>Hyphomicrobiales</taxon>
        <taxon>Devosiaceae</taxon>
        <taxon>Devosia</taxon>
    </lineage>
</organism>
<proteinExistence type="predicted"/>
<gene>
    <name evidence="3" type="ORF">ACFSX5_12415</name>
</gene>
<keyword evidence="4" id="KW-1185">Reference proteome</keyword>
<evidence type="ECO:0000313" key="3">
    <source>
        <dbReference type="EMBL" id="MFD2648594.1"/>
    </source>
</evidence>
<evidence type="ECO:0000256" key="1">
    <source>
        <dbReference type="SAM" id="MobiDB-lite"/>
    </source>
</evidence>
<keyword evidence="2" id="KW-0472">Membrane</keyword>
<reference evidence="4" key="1">
    <citation type="journal article" date="2019" name="Int. J. Syst. Evol. Microbiol.">
        <title>The Global Catalogue of Microorganisms (GCM) 10K type strain sequencing project: providing services to taxonomists for standard genome sequencing and annotation.</title>
        <authorList>
            <consortium name="The Broad Institute Genomics Platform"/>
            <consortium name="The Broad Institute Genome Sequencing Center for Infectious Disease"/>
            <person name="Wu L."/>
            <person name="Ma J."/>
        </authorList>
    </citation>
    <scope>NUCLEOTIDE SEQUENCE [LARGE SCALE GENOMIC DNA]</scope>
    <source>
        <strain evidence="4">CCM 7427</strain>
    </source>
</reference>
<dbReference type="RefSeq" id="WP_386833816.1">
    <property type="nucleotide sequence ID" value="NZ_JBHUNP010000001.1"/>
</dbReference>
<keyword evidence="2" id="KW-1133">Transmembrane helix</keyword>
<comment type="caution">
    <text evidence="3">The sequence shown here is derived from an EMBL/GenBank/DDBJ whole genome shotgun (WGS) entry which is preliminary data.</text>
</comment>
<sequence length="239" mass="24906">MLSGLIGQRARAGLARVGLASLGIVLALGLGACTTVEGTNAMTDIGTFEREVLKPTAAGVGLIPGAAEKEEPATARAPLVLPASGQALPQPATQVAAAQLPANSDTVRIDTSGLTEADLQRLRNAKVVDLRSLSGRPLTEAEAKMLTARMQAANMTVTANTNRPLYLPPDEYFTRVGDAELVCRAANGELVSVNDQRCPEDVRKALQSQRNWIGGASSASRPIESGSLGKELGLDNNPN</sequence>
<feature type="region of interest" description="Disordered" evidence="1">
    <location>
        <begin position="213"/>
        <end position="239"/>
    </location>
</feature>
<dbReference type="Proteomes" id="UP001597521">
    <property type="component" value="Unassembled WGS sequence"/>
</dbReference>